<dbReference type="NCBIfam" id="NF045767">
    <property type="entry name" value="RuberyRbr"/>
    <property type="match status" value="1"/>
</dbReference>
<organism evidence="7 9">
    <name type="scientific">Methanobacterium subterraneum</name>
    <dbReference type="NCBI Taxonomy" id="59277"/>
    <lineage>
        <taxon>Archaea</taxon>
        <taxon>Methanobacteriati</taxon>
        <taxon>Methanobacteriota</taxon>
        <taxon>Methanomada group</taxon>
        <taxon>Methanobacteria</taxon>
        <taxon>Methanobacteriales</taxon>
        <taxon>Methanobacteriaceae</taxon>
        <taxon>Methanobacterium</taxon>
    </lineage>
</organism>
<dbReference type="GeneID" id="35124795"/>
<dbReference type="InterPro" id="IPR003251">
    <property type="entry name" value="Rr_diiron-bd_dom"/>
</dbReference>
<dbReference type="InterPro" id="IPR009040">
    <property type="entry name" value="Ferritin-like_diiron"/>
</dbReference>
<keyword evidence="5" id="KW-0408">Iron</keyword>
<evidence type="ECO:0000313" key="10">
    <source>
        <dbReference type="Proteomes" id="UP000591058"/>
    </source>
</evidence>
<evidence type="ECO:0000313" key="7">
    <source>
        <dbReference type="EMBL" id="AUB56137.1"/>
    </source>
</evidence>
<dbReference type="RefSeq" id="WP_100906112.1">
    <property type="nucleotide sequence ID" value="NZ_CP017766.1"/>
</dbReference>
<comment type="cofactor">
    <cofactor evidence="1">
        <name>Fe(3+)</name>
        <dbReference type="ChEBI" id="CHEBI:29034"/>
    </cofactor>
</comment>
<dbReference type="InterPro" id="IPR048574">
    <property type="entry name" value="RUBY_RBDX"/>
</dbReference>
<dbReference type="PANTHER" id="PTHR43865:SF1">
    <property type="entry name" value="RUBRERYTHRIN-RELATED"/>
    <property type="match status" value="1"/>
</dbReference>
<evidence type="ECO:0000256" key="1">
    <source>
        <dbReference type="ARBA" id="ARBA00001965"/>
    </source>
</evidence>
<dbReference type="EMBL" id="JABBYL010000008">
    <property type="protein sequence ID" value="NMO08684.1"/>
    <property type="molecule type" value="Genomic_DNA"/>
</dbReference>
<accession>A0A2H4VDH8</accession>
<evidence type="ECO:0000256" key="2">
    <source>
        <dbReference type="ARBA" id="ARBA00022448"/>
    </source>
</evidence>
<evidence type="ECO:0000313" key="8">
    <source>
        <dbReference type="EMBL" id="NMO08684.1"/>
    </source>
</evidence>
<dbReference type="PROSITE" id="PS50905">
    <property type="entry name" value="FERRITIN_LIKE"/>
    <property type="match status" value="1"/>
</dbReference>
<dbReference type="GO" id="GO:0016491">
    <property type="term" value="F:oxidoreductase activity"/>
    <property type="evidence" value="ECO:0007669"/>
    <property type="project" value="InterPro"/>
</dbReference>
<dbReference type="Proteomes" id="UP000232806">
    <property type="component" value="Chromosome"/>
</dbReference>
<reference evidence="7 9" key="1">
    <citation type="submission" date="2016-10" db="EMBL/GenBank/DDBJ databases">
        <title>Comparative genomics between deep and shallow subseafloor isolates.</title>
        <authorList>
            <person name="Ishii S."/>
            <person name="Miller J.R."/>
            <person name="Sutton G."/>
            <person name="Suzuki S."/>
            <person name="Methe B."/>
            <person name="Inagaki F."/>
            <person name="Imachi H."/>
        </authorList>
    </citation>
    <scope>NUCLEOTIDE SEQUENCE [LARGE SCALE GENOMIC DNA]</scope>
    <source>
        <strain evidence="7 9">MO-MB1</strain>
    </source>
</reference>
<dbReference type="InterPro" id="IPR009078">
    <property type="entry name" value="Ferritin-like_SF"/>
</dbReference>
<dbReference type="OrthoDB" id="45654at2157"/>
<dbReference type="EMBL" id="CP017766">
    <property type="protein sequence ID" value="AUB56137.1"/>
    <property type="molecule type" value="Genomic_DNA"/>
</dbReference>
<keyword evidence="4" id="KW-0249">Electron transport</keyword>
<evidence type="ECO:0000256" key="3">
    <source>
        <dbReference type="ARBA" id="ARBA00022723"/>
    </source>
</evidence>
<keyword evidence="3" id="KW-0479">Metal-binding</keyword>
<dbReference type="InterPro" id="IPR012347">
    <property type="entry name" value="Ferritin-like"/>
</dbReference>
<dbReference type="Pfam" id="PF21349">
    <property type="entry name" value="RUBY_RBDX"/>
    <property type="match status" value="1"/>
</dbReference>
<dbReference type="Gene3D" id="1.20.1260.10">
    <property type="match status" value="1"/>
</dbReference>
<dbReference type="Gene3D" id="2.20.28.10">
    <property type="match status" value="1"/>
</dbReference>
<reference evidence="8 10" key="2">
    <citation type="submission" date="2020-04" db="EMBL/GenBank/DDBJ databases">
        <title>Draft genome of Methanobacterium subterraneum isolated from animal feces.</title>
        <authorList>
            <person name="Ouboter H.T."/>
            <person name="Berger S."/>
            <person name="Gungor E."/>
            <person name="Jetten M.S.M."/>
            <person name="Welte C.U."/>
        </authorList>
    </citation>
    <scope>NUCLEOTIDE SEQUENCE [LARGE SCALE GENOMIC DNA]</scope>
    <source>
        <strain evidence="8">HO_2020</strain>
    </source>
</reference>
<evidence type="ECO:0000313" key="9">
    <source>
        <dbReference type="Proteomes" id="UP000232806"/>
    </source>
</evidence>
<dbReference type="SUPFAM" id="SSF57802">
    <property type="entry name" value="Rubredoxin-like"/>
    <property type="match status" value="1"/>
</dbReference>
<dbReference type="AlphaFoldDB" id="A0A2H4VDH8"/>
<dbReference type="SUPFAM" id="SSF47240">
    <property type="entry name" value="Ferritin-like"/>
    <property type="match status" value="1"/>
</dbReference>
<dbReference type="PANTHER" id="PTHR43865">
    <property type="entry name" value="RUBRERYTHRIN-RELATED"/>
    <property type="match status" value="1"/>
</dbReference>
<sequence>MQKTLENLTKAFIGESQARNRYTFYAKQAKKDGYPQIQDIFLETAENEQQHAKWLFRMIQDLKGDANLGNDEIHVEAEAPLTIGDTAENLKAAIAGEHYENSEMYPEFAKVAKEEGLDDVAQRLNAIGKAEVHHEEKYTQLLEQVEAGTMFNKDEEVTWACVKCGYSVTGKQPPEECPACDHPTKYFYIRCEKF</sequence>
<dbReference type="InterPro" id="IPR052364">
    <property type="entry name" value="Rubrerythrin"/>
</dbReference>
<evidence type="ECO:0000259" key="6">
    <source>
        <dbReference type="PROSITE" id="PS50905"/>
    </source>
</evidence>
<proteinExistence type="predicted"/>
<dbReference type="Proteomes" id="UP000591058">
    <property type="component" value="Unassembled WGS sequence"/>
</dbReference>
<dbReference type="Pfam" id="PF02915">
    <property type="entry name" value="Rubrerythrin"/>
    <property type="match status" value="1"/>
</dbReference>
<evidence type="ECO:0000256" key="5">
    <source>
        <dbReference type="ARBA" id="ARBA00023004"/>
    </source>
</evidence>
<dbReference type="CDD" id="cd01041">
    <property type="entry name" value="Rubrerythrin"/>
    <property type="match status" value="1"/>
</dbReference>
<feature type="domain" description="Ferritin-like diiron" evidence="6">
    <location>
        <begin position="1"/>
        <end position="149"/>
    </location>
</feature>
<name>A0A2H4VDH8_9EURY</name>
<keyword evidence="2" id="KW-0813">Transport</keyword>
<protein>
    <submittedName>
        <fullName evidence="7">Rubrerythrin family protein</fullName>
    </submittedName>
</protein>
<dbReference type="GO" id="GO:0046872">
    <property type="term" value="F:metal ion binding"/>
    <property type="evidence" value="ECO:0007669"/>
    <property type="project" value="UniProtKB-KW"/>
</dbReference>
<evidence type="ECO:0000256" key="4">
    <source>
        <dbReference type="ARBA" id="ARBA00022982"/>
    </source>
</evidence>
<gene>
    <name evidence="7" type="ORF">BK007_09055</name>
    <name evidence="8" type="ORF">HG719_02390</name>
</gene>